<dbReference type="InterPro" id="IPR042175">
    <property type="entry name" value="Cell/Rod_MreC_2"/>
</dbReference>
<reference evidence="9" key="2">
    <citation type="journal article" date="2021" name="PeerJ">
        <title>Extensive microbial diversity within the chicken gut microbiome revealed by metagenomics and culture.</title>
        <authorList>
            <person name="Gilroy R."/>
            <person name="Ravi A."/>
            <person name="Getino M."/>
            <person name="Pursley I."/>
            <person name="Horton D.L."/>
            <person name="Alikhan N.F."/>
            <person name="Baker D."/>
            <person name="Gharbi K."/>
            <person name="Hall N."/>
            <person name="Watson M."/>
            <person name="Adriaenssens E.M."/>
            <person name="Foster-Nyarko E."/>
            <person name="Jarju S."/>
            <person name="Secka A."/>
            <person name="Antonio M."/>
            <person name="Oren A."/>
            <person name="Chaudhuri R.R."/>
            <person name="La Ragione R."/>
            <person name="Hildebrand F."/>
            <person name="Pallen M.J."/>
        </authorList>
    </citation>
    <scope>NUCLEOTIDE SEQUENCE</scope>
    <source>
        <strain evidence="9">ChiHjej9B8-7071</strain>
    </source>
</reference>
<dbReference type="GO" id="GO:0008360">
    <property type="term" value="P:regulation of cell shape"/>
    <property type="evidence" value="ECO:0007669"/>
    <property type="project" value="UniProtKB-KW"/>
</dbReference>
<sequence>MKKPLFTSKIKTILVAAVALAILTTVAVAVSGGTAPGQNVVGTLLSPLRAGVAAIDHAALRVYDYIFSYESLQAEKNALEQEILAMQEDVRTAQEYQRENQRLKQLLKLSEAHEDYAFVDGYIISWDASTWRSSFTIAKGENAGLAVGMCAITENGQVVGLLTEVGSNWATVTTILDQSLEISASVASSGYTGVVQGTYSSEDTQLLRMNYLPTDAVLKNGDQVVTTGSTLYPRGLLLGYVTNVSLDETGVAKYAALEASCNLDGLEQVFVITDYAGS</sequence>
<evidence type="ECO:0000313" key="9">
    <source>
        <dbReference type="EMBL" id="HIR09942.1"/>
    </source>
</evidence>
<feature type="signal peptide" evidence="7">
    <location>
        <begin position="1"/>
        <end position="29"/>
    </location>
</feature>
<dbReference type="NCBIfam" id="TIGR00219">
    <property type="entry name" value="mreC"/>
    <property type="match status" value="1"/>
</dbReference>
<evidence type="ECO:0000256" key="2">
    <source>
        <dbReference type="ARBA" id="ARBA00013855"/>
    </source>
</evidence>
<dbReference type="InterPro" id="IPR042177">
    <property type="entry name" value="Cell/Rod_1"/>
</dbReference>
<dbReference type="PANTHER" id="PTHR34138:SF1">
    <property type="entry name" value="CELL SHAPE-DETERMINING PROTEIN MREC"/>
    <property type="match status" value="1"/>
</dbReference>
<dbReference type="EMBL" id="DVGD01000194">
    <property type="protein sequence ID" value="HIR09942.1"/>
    <property type="molecule type" value="Genomic_DNA"/>
</dbReference>
<evidence type="ECO:0000256" key="5">
    <source>
        <dbReference type="PIRNR" id="PIRNR038471"/>
    </source>
</evidence>
<keyword evidence="3 5" id="KW-0133">Cell shape</keyword>
<gene>
    <name evidence="9" type="primary">mreC</name>
    <name evidence="9" type="ORF">IAA70_06030</name>
</gene>
<evidence type="ECO:0000256" key="3">
    <source>
        <dbReference type="ARBA" id="ARBA00022960"/>
    </source>
</evidence>
<comment type="function">
    <text evidence="5">Involved in formation and maintenance of cell shape.</text>
</comment>
<feature type="chain" id="PRO_5039608382" description="Cell shape-determining protein MreC" evidence="7">
    <location>
        <begin position="30"/>
        <end position="278"/>
    </location>
</feature>
<evidence type="ECO:0000313" key="10">
    <source>
        <dbReference type="Proteomes" id="UP000824258"/>
    </source>
</evidence>
<name>A0A9D1D7E4_9FIRM</name>
<comment type="similarity">
    <text evidence="1 5">Belongs to the MreC family.</text>
</comment>
<evidence type="ECO:0000259" key="8">
    <source>
        <dbReference type="Pfam" id="PF04085"/>
    </source>
</evidence>
<dbReference type="InterPro" id="IPR007221">
    <property type="entry name" value="MreC"/>
</dbReference>
<protein>
    <recommendedName>
        <fullName evidence="2 5">Cell shape-determining protein MreC</fullName>
    </recommendedName>
    <alternativeName>
        <fullName evidence="4 5">Cell shape protein MreC</fullName>
    </alternativeName>
</protein>
<evidence type="ECO:0000256" key="4">
    <source>
        <dbReference type="ARBA" id="ARBA00032089"/>
    </source>
</evidence>
<dbReference type="GO" id="GO:0005886">
    <property type="term" value="C:plasma membrane"/>
    <property type="evidence" value="ECO:0007669"/>
    <property type="project" value="TreeGrafter"/>
</dbReference>
<organism evidence="9 10">
    <name type="scientific">Candidatus Avoscillospira stercoripullorum</name>
    <dbReference type="NCBI Taxonomy" id="2840709"/>
    <lineage>
        <taxon>Bacteria</taxon>
        <taxon>Bacillati</taxon>
        <taxon>Bacillota</taxon>
        <taxon>Clostridia</taxon>
        <taxon>Eubacteriales</taxon>
        <taxon>Oscillospiraceae</taxon>
        <taxon>Oscillospiraceae incertae sedis</taxon>
        <taxon>Candidatus Avoscillospira</taxon>
    </lineage>
</organism>
<dbReference type="Pfam" id="PF04085">
    <property type="entry name" value="MreC"/>
    <property type="match status" value="1"/>
</dbReference>
<proteinExistence type="inferred from homology"/>
<reference evidence="9" key="1">
    <citation type="submission" date="2020-10" db="EMBL/GenBank/DDBJ databases">
        <authorList>
            <person name="Gilroy R."/>
        </authorList>
    </citation>
    <scope>NUCLEOTIDE SEQUENCE</scope>
    <source>
        <strain evidence="9">ChiHjej9B8-7071</strain>
    </source>
</reference>
<dbReference type="Proteomes" id="UP000824258">
    <property type="component" value="Unassembled WGS sequence"/>
</dbReference>
<accession>A0A9D1D7E4</accession>
<dbReference type="PIRSF" id="PIRSF038471">
    <property type="entry name" value="MreC"/>
    <property type="match status" value="1"/>
</dbReference>
<feature type="domain" description="Rod shape-determining protein MreC beta-barrel core" evidence="8">
    <location>
        <begin position="123"/>
        <end position="272"/>
    </location>
</feature>
<keyword evidence="7" id="KW-0732">Signal</keyword>
<keyword evidence="6" id="KW-0175">Coiled coil</keyword>
<evidence type="ECO:0000256" key="1">
    <source>
        <dbReference type="ARBA" id="ARBA00009369"/>
    </source>
</evidence>
<dbReference type="AlphaFoldDB" id="A0A9D1D7E4"/>
<dbReference type="Gene3D" id="2.40.10.350">
    <property type="entry name" value="Rod shape-determining protein MreC, domain 2"/>
    <property type="match status" value="1"/>
</dbReference>
<feature type="coiled-coil region" evidence="6">
    <location>
        <begin position="69"/>
        <end position="113"/>
    </location>
</feature>
<evidence type="ECO:0000256" key="7">
    <source>
        <dbReference type="SAM" id="SignalP"/>
    </source>
</evidence>
<comment type="caution">
    <text evidence="9">The sequence shown here is derived from an EMBL/GenBank/DDBJ whole genome shotgun (WGS) entry which is preliminary data.</text>
</comment>
<evidence type="ECO:0000256" key="6">
    <source>
        <dbReference type="SAM" id="Coils"/>
    </source>
</evidence>
<dbReference type="PANTHER" id="PTHR34138">
    <property type="entry name" value="CELL SHAPE-DETERMINING PROTEIN MREC"/>
    <property type="match status" value="1"/>
</dbReference>
<dbReference type="InterPro" id="IPR055342">
    <property type="entry name" value="MreC_beta-barrel_core"/>
</dbReference>
<dbReference type="Gene3D" id="2.40.10.340">
    <property type="entry name" value="Rod shape-determining protein MreC, domain 1"/>
    <property type="match status" value="1"/>
</dbReference>